<dbReference type="Proteomes" id="UP000256488">
    <property type="component" value="Unassembled WGS sequence"/>
</dbReference>
<accession>A0A3E0WKT9</accession>
<evidence type="ECO:0008006" key="4">
    <source>
        <dbReference type="Google" id="ProtNLM"/>
    </source>
</evidence>
<name>A0A3E0WKT9_9BACI</name>
<dbReference type="AlphaFoldDB" id="A0A3E0WKT9"/>
<gene>
    <name evidence="2" type="ORF">CAI16_17010</name>
</gene>
<evidence type="ECO:0000313" key="2">
    <source>
        <dbReference type="EMBL" id="RFA32761.1"/>
    </source>
</evidence>
<dbReference type="PANTHER" id="PTHR37305:SF1">
    <property type="entry name" value="MEMBRANE PROTEIN"/>
    <property type="match status" value="1"/>
</dbReference>
<feature type="transmembrane region" description="Helical" evidence="1">
    <location>
        <begin position="103"/>
        <end position="130"/>
    </location>
</feature>
<keyword evidence="1" id="KW-0812">Transmembrane</keyword>
<dbReference type="Pfam" id="PF12730">
    <property type="entry name" value="ABC2_membrane_4"/>
    <property type="match status" value="1"/>
</dbReference>
<dbReference type="EMBL" id="NFZX01000053">
    <property type="protein sequence ID" value="RFA32761.1"/>
    <property type="molecule type" value="Genomic_DNA"/>
</dbReference>
<organism evidence="2 3">
    <name type="scientific">Virgibacillus dokdonensis</name>
    <dbReference type="NCBI Taxonomy" id="302167"/>
    <lineage>
        <taxon>Bacteria</taxon>
        <taxon>Bacillati</taxon>
        <taxon>Bacillota</taxon>
        <taxon>Bacilli</taxon>
        <taxon>Bacillales</taxon>
        <taxon>Bacillaceae</taxon>
        <taxon>Virgibacillus</taxon>
    </lineage>
</organism>
<dbReference type="RefSeq" id="WP_116279346.1">
    <property type="nucleotide sequence ID" value="NZ_NFZX01000053.1"/>
</dbReference>
<reference evidence="2 3" key="1">
    <citation type="submission" date="2017-05" db="EMBL/GenBank/DDBJ databases">
        <title>Virgibacillus sp. AK90 isolated from a saltern of Kakinada, India.</title>
        <authorList>
            <person name="Gupta V."/>
            <person name="Sidhu C."/>
            <person name="Korpole S."/>
            <person name="Pinnaka A.K."/>
        </authorList>
    </citation>
    <scope>NUCLEOTIDE SEQUENCE [LARGE SCALE GENOMIC DNA]</scope>
    <source>
        <strain evidence="2 3">AK90</strain>
    </source>
</reference>
<proteinExistence type="predicted"/>
<dbReference type="PANTHER" id="PTHR37305">
    <property type="entry name" value="INTEGRAL MEMBRANE PROTEIN-RELATED"/>
    <property type="match status" value="1"/>
</dbReference>
<evidence type="ECO:0000256" key="1">
    <source>
        <dbReference type="SAM" id="Phobius"/>
    </source>
</evidence>
<feature type="transmembrane region" description="Helical" evidence="1">
    <location>
        <begin position="57"/>
        <end position="82"/>
    </location>
</feature>
<dbReference type="CDD" id="cd21809">
    <property type="entry name" value="ABC-2_lan_permease-like"/>
    <property type="match status" value="1"/>
</dbReference>
<protein>
    <recommendedName>
        <fullName evidence="4">ABC-2 family transporter protein</fullName>
    </recommendedName>
</protein>
<comment type="caution">
    <text evidence="2">The sequence shown here is derived from an EMBL/GenBank/DDBJ whole genome shotgun (WGS) entry which is preliminary data.</text>
</comment>
<keyword evidence="1" id="KW-0472">Membrane</keyword>
<keyword evidence="1" id="KW-1133">Transmembrane helix</keyword>
<feature type="transmembrane region" description="Helical" evidence="1">
    <location>
        <begin position="142"/>
        <end position="166"/>
    </location>
</feature>
<sequence>MQAYFRMVNVEIFKLKRSFIWLIIIIAPLAMILNGSSNFVRFQDMLTKGGDAAWLKLYVQIVIWFGILLYPMSIGVLSILISRTEHAENSWKYLLALPFYRSTVYLAKLTNLMLLTGLSILFLSLGIYISGQIVGVQGPVPYTLIFGKTLVGWIASWPIISIQLWLSIRFSGIGIPMGISAITSIIGVIATNSQYAKLYIWSYPALTMLPKGEGFDTFSFLSIIGISSILFIIITVISILDFKKKDIQ</sequence>
<feature type="transmembrane region" description="Helical" evidence="1">
    <location>
        <begin position="178"/>
        <end position="200"/>
    </location>
</feature>
<feature type="transmembrane region" description="Helical" evidence="1">
    <location>
        <begin position="220"/>
        <end position="242"/>
    </location>
</feature>
<feature type="transmembrane region" description="Helical" evidence="1">
    <location>
        <begin position="20"/>
        <end position="37"/>
    </location>
</feature>
<evidence type="ECO:0000313" key="3">
    <source>
        <dbReference type="Proteomes" id="UP000256488"/>
    </source>
</evidence>